<evidence type="ECO:0000313" key="5">
    <source>
        <dbReference type="EMBL" id="TCJ85170.1"/>
    </source>
</evidence>
<dbReference type="PANTHER" id="PTHR35936">
    <property type="entry name" value="MEMBRANE-BOUND LYTIC MUREIN TRANSGLYCOSYLASE F"/>
    <property type="match status" value="1"/>
</dbReference>
<comment type="similarity">
    <text evidence="1">Belongs to the bacterial solute-binding protein 3 family.</text>
</comment>
<dbReference type="Gene3D" id="3.40.190.10">
    <property type="entry name" value="Periplasmic binding protein-like II"/>
    <property type="match status" value="2"/>
</dbReference>
<keyword evidence="6" id="KW-1185">Reference proteome</keyword>
<proteinExistence type="inferred from homology"/>
<dbReference type="RefSeq" id="WP_131906874.1">
    <property type="nucleotide sequence ID" value="NZ_BAAAFU010000001.1"/>
</dbReference>
<gene>
    <name evidence="5" type="ORF">EV695_3136</name>
</gene>
<dbReference type="SMART" id="SM00062">
    <property type="entry name" value="PBPb"/>
    <property type="match status" value="1"/>
</dbReference>
<evidence type="ECO:0000256" key="1">
    <source>
        <dbReference type="ARBA" id="ARBA00010333"/>
    </source>
</evidence>
<dbReference type="EMBL" id="SMFQ01000004">
    <property type="protein sequence ID" value="TCJ85170.1"/>
    <property type="molecule type" value="Genomic_DNA"/>
</dbReference>
<comment type="caution">
    <text evidence="5">The sequence shown here is derived from an EMBL/GenBank/DDBJ whole genome shotgun (WGS) entry which is preliminary data.</text>
</comment>
<dbReference type="OrthoDB" id="370676at2"/>
<feature type="signal peptide" evidence="3">
    <location>
        <begin position="1"/>
        <end position="19"/>
    </location>
</feature>
<dbReference type="Pfam" id="PF00497">
    <property type="entry name" value="SBP_bac_3"/>
    <property type="match status" value="1"/>
</dbReference>
<dbReference type="InterPro" id="IPR001638">
    <property type="entry name" value="Solute-binding_3/MltF_N"/>
</dbReference>
<name>A0A4R1EWK9_9GAMM</name>
<dbReference type="PANTHER" id="PTHR35936:SF35">
    <property type="entry name" value="L-CYSTINE-BINDING PROTEIN TCYJ"/>
    <property type="match status" value="1"/>
</dbReference>
<dbReference type="Proteomes" id="UP000294887">
    <property type="component" value="Unassembled WGS sequence"/>
</dbReference>
<evidence type="ECO:0000313" key="6">
    <source>
        <dbReference type="Proteomes" id="UP000294887"/>
    </source>
</evidence>
<evidence type="ECO:0000259" key="4">
    <source>
        <dbReference type="SMART" id="SM00062"/>
    </source>
</evidence>
<protein>
    <submittedName>
        <fullName evidence="5">Polar amino acid transport system substrate-binding protein</fullName>
    </submittedName>
</protein>
<organism evidence="5 6">
    <name type="scientific">Cocleimonas flava</name>
    <dbReference type="NCBI Taxonomy" id="634765"/>
    <lineage>
        <taxon>Bacteria</taxon>
        <taxon>Pseudomonadati</taxon>
        <taxon>Pseudomonadota</taxon>
        <taxon>Gammaproteobacteria</taxon>
        <taxon>Thiotrichales</taxon>
        <taxon>Thiotrichaceae</taxon>
        <taxon>Cocleimonas</taxon>
    </lineage>
</organism>
<reference evidence="5 6" key="1">
    <citation type="submission" date="2019-03" db="EMBL/GenBank/DDBJ databases">
        <title>Genomic Encyclopedia of Type Strains, Phase IV (KMG-IV): sequencing the most valuable type-strain genomes for metagenomic binning, comparative biology and taxonomic classification.</title>
        <authorList>
            <person name="Goeker M."/>
        </authorList>
    </citation>
    <scope>NUCLEOTIDE SEQUENCE [LARGE SCALE GENOMIC DNA]</scope>
    <source>
        <strain evidence="5 6">DSM 24830</strain>
    </source>
</reference>
<evidence type="ECO:0000256" key="3">
    <source>
        <dbReference type="SAM" id="SignalP"/>
    </source>
</evidence>
<dbReference type="SUPFAM" id="SSF53850">
    <property type="entry name" value="Periplasmic binding protein-like II"/>
    <property type="match status" value="1"/>
</dbReference>
<keyword evidence="2 3" id="KW-0732">Signal</keyword>
<sequence>MKLLLLSFLVIFAMTDAYAKERQLTIVGNFYPPHSYIENDEFKGIDVDTIRTVFKKLGIKPLFKLRPWARALAEVKSGESDAIFPLFKTKERNVFLEYPTEPLSYEKNILVVSGDSKRTAKTIEDIKGWGIGVAAENSYGETFDEYQDIERLEATNNERLVLQLNAKNRIDAIIINELVFDTIVSNYIKTGKIKRANFRKLEYVPNNAPLFIGFSKTSGINHELLAKKFSDAMKQLKEEGVLKNIIVH</sequence>
<feature type="domain" description="Solute-binding protein family 3/N-terminal" evidence="4">
    <location>
        <begin position="23"/>
        <end position="248"/>
    </location>
</feature>
<accession>A0A4R1EWK9</accession>
<dbReference type="AlphaFoldDB" id="A0A4R1EWK9"/>
<evidence type="ECO:0000256" key="2">
    <source>
        <dbReference type="ARBA" id="ARBA00022729"/>
    </source>
</evidence>
<feature type="chain" id="PRO_5020397914" evidence="3">
    <location>
        <begin position="20"/>
        <end position="248"/>
    </location>
</feature>